<dbReference type="Proteomes" id="UP000799757">
    <property type="component" value="Unassembled WGS sequence"/>
</dbReference>
<proteinExistence type="predicted"/>
<evidence type="ECO:0000313" key="3">
    <source>
        <dbReference type="Proteomes" id="UP000799757"/>
    </source>
</evidence>
<gene>
    <name evidence="2" type="ORF">K505DRAFT_372216</name>
</gene>
<name>A0A6A6XQB9_9PLEO</name>
<evidence type="ECO:0000256" key="1">
    <source>
        <dbReference type="SAM" id="MobiDB-lite"/>
    </source>
</evidence>
<reference evidence="2" key="1">
    <citation type="journal article" date="2020" name="Stud. Mycol.">
        <title>101 Dothideomycetes genomes: a test case for predicting lifestyles and emergence of pathogens.</title>
        <authorList>
            <person name="Haridas S."/>
            <person name="Albert R."/>
            <person name="Binder M."/>
            <person name="Bloem J."/>
            <person name="Labutti K."/>
            <person name="Salamov A."/>
            <person name="Andreopoulos B."/>
            <person name="Baker S."/>
            <person name="Barry K."/>
            <person name="Bills G."/>
            <person name="Bluhm B."/>
            <person name="Cannon C."/>
            <person name="Castanera R."/>
            <person name="Culley D."/>
            <person name="Daum C."/>
            <person name="Ezra D."/>
            <person name="Gonzalez J."/>
            <person name="Henrissat B."/>
            <person name="Kuo A."/>
            <person name="Liang C."/>
            <person name="Lipzen A."/>
            <person name="Lutzoni F."/>
            <person name="Magnuson J."/>
            <person name="Mondo S."/>
            <person name="Nolan M."/>
            <person name="Ohm R."/>
            <person name="Pangilinan J."/>
            <person name="Park H.-J."/>
            <person name="Ramirez L."/>
            <person name="Alfaro M."/>
            <person name="Sun H."/>
            <person name="Tritt A."/>
            <person name="Yoshinaga Y."/>
            <person name="Zwiers L.-H."/>
            <person name="Turgeon B."/>
            <person name="Goodwin S."/>
            <person name="Spatafora J."/>
            <person name="Crous P."/>
            <person name="Grigoriev I."/>
        </authorList>
    </citation>
    <scope>NUCLEOTIDE SEQUENCE</scope>
    <source>
        <strain evidence="2">CBS 109.77</strain>
    </source>
</reference>
<protein>
    <submittedName>
        <fullName evidence="2">Uncharacterized protein</fullName>
    </submittedName>
</protein>
<sequence length="127" mass="14192">MMKENPEPEIKHDSYPNPPPSYAFYTPPQDQRQPHYELPAETLGFPPPPSTNQKHRLSELSGETIQRSELESPWQSPSLPNASSEDAIWSTPTSPAGRKRQSDQALGITSEDGNGREHSEIRVYPGV</sequence>
<dbReference type="EMBL" id="MU001799">
    <property type="protein sequence ID" value="KAF2797727.1"/>
    <property type="molecule type" value="Genomic_DNA"/>
</dbReference>
<keyword evidence="3" id="KW-1185">Reference proteome</keyword>
<feature type="region of interest" description="Disordered" evidence="1">
    <location>
        <begin position="1"/>
        <end position="127"/>
    </location>
</feature>
<accession>A0A6A6XQB9</accession>
<organism evidence="2 3">
    <name type="scientific">Melanomma pulvis-pyrius CBS 109.77</name>
    <dbReference type="NCBI Taxonomy" id="1314802"/>
    <lineage>
        <taxon>Eukaryota</taxon>
        <taxon>Fungi</taxon>
        <taxon>Dikarya</taxon>
        <taxon>Ascomycota</taxon>
        <taxon>Pezizomycotina</taxon>
        <taxon>Dothideomycetes</taxon>
        <taxon>Pleosporomycetidae</taxon>
        <taxon>Pleosporales</taxon>
        <taxon>Melanommataceae</taxon>
        <taxon>Melanomma</taxon>
    </lineage>
</organism>
<evidence type="ECO:0000313" key="2">
    <source>
        <dbReference type="EMBL" id="KAF2797727.1"/>
    </source>
</evidence>
<feature type="compositionally biased region" description="Polar residues" evidence="1">
    <location>
        <begin position="61"/>
        <end position="94"/>
    </location>
</feature>
<dbReference type="AlphaFoldDB" id="A0A6A6XQB9"/>
<feature type="compositionally biased region" description="Basic and acidic residues" evidence="1">
    <location>
        <begin position="1"/>
        <end position="14"/>
    </location>
</feature>